<name>A0ABN8KRL3_9BACI</name>
<sequence>MKGSLGGSAVMVPPPFSILSRFKGLFTLGFVLFDVDGLLNETNGDPDNLTS</sequence>
<evidence type="ECO:0000313" key="1">
    <source>
        <dbReference type="EMBL" id="CAH2715204.1"/>
    </source>
</evidence>
<keyword evidence="2" id="KW-1185">Reference proteome</keyword>
<evidence type="ECO:0000313" key="2">
    <source>
        <dbReference type="Proteomes" id="UP000838308"/>
    </source>
</evidence>
<dbReference type="Proteomes" id="UP000838308">
    <property type="component" value="Unassembled WGS sequence"/>
</dbReference>
<protein>
    <submittedName>
        <fullName evidence="1">Uncharacterized protein</fullName>
    </submittedName>
</protein>
<dbReference type="RefSeq" id="WP_248735499.1">
    <property type="nucleotide sequence ID" value="NZ_CALBWS010000014.1"/>
</dbReference>
<organism evidence="1 2">
    <name type="scientific">Neobacillus rhizosphaerae</name>
    <dbReference type="NCBI Taxonomy" id="2880965"/>
    <lineage>
        <taxon>Bacteria</taxon>
        <taxon>Bacillati</taxon>
        <taxon>Bacillota</taxon>
        <taxon>Bacilli</taxon>
        <taxon>Bacillales</taxon>
        <taxon>Bacillaceae</taxon>
        <taxon>Neobacillus</taxon>
    </lineage>
</organism>
<proteinExistence type="predicted"/>
<accession>A0ABN8KRL3</accession>
<dbReference type="EMBL" id="CALBWS010000014">
    <property type="protein sequence ID" value="CAH2715204.1"/>
    <property type="molecule type" value="Genomic_DNA"/>
</dbReference>
<reference evidence="1" key="1">
    <citation type="submission" date="2022-04" db="EMBL/GenBank/DDBJ databases">
        <authorList>
            <person name="Criscuolo A."/>
        </authorList>
    </citation>
    <scope>NUCLEOTIDE SEQUENCE</scope>
    <source>
        <strain evidence="1">CIP111895</strain>
    </source>
</reference>
<gene>
    <name evidence="1" type="ORF">BACCIP111895_02388</name>
</gene>
<comment type="caution">
    <text evidence="1">The sequence shown here is derived from an EMBL/GenBank/DDBJ whole genome shotgun (WGS) entry which is preliminary data.</text>
</comment>